<dbReference type="GO" id="GO:1990072">
    <property type="term" value="C:TRAPPIII protein complex"/>
    <property type="evidence" value="ECO:0007669"/>
    <property type="project" value="TreeGrafter"/>
</dbReference>
<gene>
    <name evidence="23" type="ORF">APUTEX25_005033</name>
</gene>
<dbReference type="GO" id="GO:0005783">
    <property type="term" value="C:endoplasmic reticulum"/>
    <property type="evidence" value="ECO:0007669"/>
    <property type="project" value="UniProtKB-SubCell"/>
</dbReference>
<feature type="compositionally biased region" description="Polar residues" evidence="21">
    <location>
        <begin position="865"/>
        <end position="880"/>
    </location>
</feature>
<dbReference type="GO" id="GO:0003735">
    <property type="term" value="F:structural constituent of ribosome"/>
    <property type="evidence" value="ECO:0007669"/>
    <property type="project" value="InterPro"/>
</dbReference>
<dbReference type="InterPro" id="IPR013025">
    <property type="entry name" value="Ribosomal_uL23-like"/>
</dbReference>
<evidence type="ECO:0000256" key="11">
    <source>
        <dbReference type="ARBA" id="ARBA00022824"/>
    </source>
</evidence>
<dbReference type="GO" id="GO:0005634">
    <property type="term" value="C:nucleus"/>
    <property type="evidence" value="ECO:0007669"/>
    <property type="project" value="UniProtKB-SubCell"/>
</dbReference>
<dbReference type="SUPFAM" id="SSF111126">
    <property type="entry name" value="Ligand-binding domain in the NO signalling and Golgi transport"/>
    <property type="match status" value="1"/>
</dbReference>
<dbReference type="GO" id="GO:0019843">
    <property type="term" value="F:rRNA binding"/>
    <property type="evidence" value="ECO:0007669"/>
    <property type="project" value="UniProtKB-KW"/>
</dbReference>
<keyword evidence="11" id="KW-0256">Endoplasmic reticulum</keyword>
<keyword evidence="10" id="KW-0699">rRNA-binding</keyword>
<evidence type="ECO:0000256" key="18">
    <source>
        <dbReference type="ARBA" id="ARBA00023269"/>
    </source>
</evidence>
<keyword evidence="12" id="KW-0694">RNA-binding</keyword>
<dbReference type="GO" id="GO:1990071">
    <property type="term" value="C:TRAPPII protein complex"/>
    <property type="evidence" value="ECO:0007669"/>
    <property type="project" value="TreeGrafter"/>
</dbReference>
<keyword evidence="19" id="KW-0687">Ribonucleoprotein</keyword>
<evidence type="ECO:0000256" key="19">
    <source>
        <dbReference type="ARBA" id="ARBA00023274"/>
    </source>
</evidence>
<dbReference type="PANTHER" id="PTHR20902">
    <property type="entry name" value="41-2 PROTEIN ANTIGEN-RELATED"/>
    <property type="match status" value="1"/>
</dbReference>
<dbReference type="Pfam" id="PF03939">
    <property type="entry name" value="Ribosomal_L23eN"/>
    <property type="match status" value="1"/>
</dbReference>
<sequence>MFSSRTQGGVVDRSLVRPRVEVNLSTFSYLFSELIQYCQARVSNIGELERRLDIVGFGVGVRLLELLSYRERSSRRDLKLLDALRFVHTTLWRYLFGRPAKDLEQSNNAEDEYMISDVDLFITKYISVPKEMGHLNCAAFVAGIVRGALDGAGFPSRVTAHNVAVPGQSQAKTTLLIKFDALATTTGAAEQATYPETHITSAPEMYDVTKLVHGLRRMGFTTDIEALPAGDPALQNSVVPEIAESAASSIAQQAAAAAKHASEALEALLALHPTHPAGAMLASAAQAAAAAAVRLLTGEDAQALTWRDITGGAPELQGILDGMPEGDLALVSWQADWVPASLAAEAALALRPPRGVAALLRVRIEATPANRALAVRRVAALPQAKRKSARLVLRSGAHFPALGLCVAPSMQQELAEGEGALRATVAAVERAVEVRLADLVRCALNAGTGGVTGGLATLDSVAPAPQLLGLVKARDEVPLLFVWTEGGAAERDTMEGIATEVQGTVRVVHADTSASPQLQKLAASLGLKRFPALLAFAEGKEVLRRQGERLIPASLRHTCVTLLLSRPPAAGTVPHTPAKQAEEDGIAPSLAPASASKAIEQSARVSAPGDKSKAVKALKAVKKSQWKKTRKPRYSTSFHRPKTLVRTRDPKYPRVSAPGQQKLDSFAVIKYPLTTESAMKKIEDNNTLVFIVDIRSNKRQIRDAVARLYDIQTRKINTLIRPDGEKKAYVRLTPDFDALDVANKIDGLGNHAGSCKRLSGFTDAAQTVSRASVRRLARRAGVKRIGSEFYSDAEGSLRRFLGTLVEDIGVVTEHARRRTVTVGDVLLVLKRNGRTLYGFEEKQRKRRLVQRLPPHSLAESMARVCSTSSEAQGEATSKSASMERGAPTQHVTRPPAEVAVVAMAGSKPTSNGSEPGVPQAQLGPRTPGPMTPHRAQDIQIGLSTFRDSVLERQARSCAPVSQALEWVSAELARTGKGPCSRTEFEVVLDALDRRNAIMLDGDAESPSRTLYFL</sequence>
<evidence type="ECO:0000259" key="22">
    <source>
        <dbReference type="Pfam" id="PF03939"/>
    </source>
</evidence>
<keyword evidence="14" id="KW-0689">Ribosomal protein</keyword>
<keyword evidence="13" id="KW-0931">ER-Golgi transport</keyword>
<feature type="region of interest" description="Disordered" evidence="21">
    <location>
        <begin position="906"/>
        <end position="934"/>
    </location>
</feature>
<dbReference type="AlphaFoldDB" id="A0A3M7L2J6"/>
<dbReference type="GO" id="GO:0006412">
    <property type="term" value="P:translation"/>
    <property type="evidence" value="ECO:0007669"/>
    <property type="project" value="InterPro"/>
</dbReference>
<dbReference type="Gene3D" id="3.30.1380.20">
    <property type="entry name" value="Trafficking protein particle complex subunit 3"/>
    <property type="match status" value="1"/>
</dbReference>
<keyword evidence="17 20" id="KW-0539">Nucleus</keyword>
<comment type="subcellular location">
    <subcellularLocation>
        <location evidence="3">Chromosome</location>
    </subcellularLocation>
    <subcellularLocation>
        <location evidence="2">Endoplasmic reticulum</location>
    </subcellularLocation>
    <subcellularLocation>
        <location evidence="4">Golgi apparatus</location>
    </subcellularLocation>
    <subcellularLocation>
        <location evidence="1">Nucleus</location>
    </subcellularLocation>
</comment>
<dbReference type="SMART" id="SM00417">
    <property type="entry name" value="H4"/>
    <property type="match status" value="1"/>
</dbReference>
<dbReference type="Proteomes" id="UP000279271">
    <property type="component" value="Unassembled WGS sequence"/>
</dbReference>
<dbReference type="InterPro" id="IPR012677">
    <property type="entry name" value="Nucleotide-bd_a/b_plait_sf"/>
</dbReference>
<comment type="caution">
    <text evidence="23">The sequence shown here is derived from an EMBL/GenBank/DDBJ whole genome shotgun (WGS) entry which is preliminary data.</text>
</comment>
<dbReference type="PANTHER" id="PTHR20902:SF0">
    <property type="entry name" value="TRAFFICKING PROTEIN PARTICLE COMPLEX SUBUNIT 5"/>
    <property type="match status" value="1"/>
</dbReference>
<reference evidence="24" key="1">
    <citation type="journal article" date="2018" name="Algal Res.">
        <title>Characterization of plant carbon substrate utilization by Auxenochlorella protothecoides.</title>
        <authorList>
            <person name="Vogler B.W."/>
            <person name="Starkenburg S.R."/>
            <person name="Sudasinghe N."/>
            <person name="Schambach J.Y."/>
            <person name="Rollin J.A."/>
            <person name="Pattathil S."/>
            <person name="Barry A.N."/>
        </authorList>
    </citation>
    <scope>NUCLEOTIDE SEQUENCE [LARGE SCALE GENOMIC DNA]</scope>
    <source>
        <strain evidence="24">UTEX 25</strain>
    </source>
</reference>
<dbReference type="InterPro" id="IPR009072">
    <property type="entry name" value="Histone-fold"/>
</dbReference>
<accession>A0A3M7L2J6</accession>
<dbReference type="GO" id="GO:0030527">
    <property type="term" value="F:structural constituent of chromatin"/>
    <property type="evidence" value="ECO:0007669"/>
    <property type="project" value="InterPro"/>
</dbReference>
<dbReference type="PRINTS" id="PR00623">
    <property type="entry name" value="HISTONEH4"/>
</dbReference>
<dbReference type="FunFam" id="3.30.70.330:FF:000035">
    <property type="entry name" value="60S ribosomal protein L23a"/>
    <property type="match status" value="1"/>
</dbReference>
<evidence type="ECO:0000256" key="6">
    <source>
        <dbReference type="ARBA" id="ARBA00006564"/>
    </source>
</evidence>
<dbReference type="InterPro" id="IPR012678">
    <property type="entry name" value="Ribosomal_uL23/eL15/eS24_sf"/>
</dbReference>
<dbReference type="Pfam" id="PF00276">
    <property type="entry name" value="Ribosomal_L23"/>
    <property type="match status" value="1"/>
</dbReference>
<evidence type="ECO:0000256" key="20">
    <source>
        <dbReference type="RuleBase" id="RU000528"/>
    </source>
</evidence>
<evidence type="ECO:0000256" key="12">
    <source>
        <dbReference type="ARBA" id="ARBA00022884"/>
    </source>
</evidence>
<evidence type="ECO:0000256" key="4">
    <source>
        <dbReference type="ARBA" id="ARBA00004555"/>
    </source>
</evidence>
<keyword evidence="16 20" id="KW-0238">DNA-binding</keyword>
<feature type="domain" description="Large ribosomal subunit protein uL23 N-terminal" evidence="22">
    <location>
        <begin position="611"/>
        <end position="658"/>
    </location>
</feature>
<evidence type="ECO:0000256" key="5">
    <source>
        <dbReference type="ARBA" id="ARBA00006218"/>
    </source>
</evidence>
<dbReference type="GO" id="GO:1990904">
    <property type="term" value="C:ribonucleoprotein complex"/>
    <property type="evidence" value="ECO:0007669"/>
    <property type="project" value="UniProtKB-KW"/>
</dbReference>
<evidence type="ECO:0000256" key="9">
    <source>
        <dbReference type="ARBA" id="ARBA00022454"/>
    </source>
</evidence>
<evidence type="ECO:0000256" key="8">
    <source>
        <dbReference type="ARBA" id="ARBA00022448"/>
    </source>
</evidence>
<evidence type="ECO:0000256" key="14">
    <source>
        <dbReference type="ARBA" id="ARBA00022980"/>
    </source>
</evidence>
<dbReference type="InterPro" id="IPR001951">
    <property type="entry name" value="Histone_H4"/>
</dbReference>
<dbReference type="CDD" id="cd14943">
    <property type="entry name" value="TRAPPC5_Trs31"/>
    <property type="match status" value="1"/>
</dbReference>
<dbReference type="GO" id="GO:1990070">
    <property type="term" value="C:TRAPPI protein complex"/>
    <property type="evidence" value="ECO:0007669"/>
    <property type="project" value="TreeGrafter"/>
</dbReference>
<dbReference type="InterPro" id="IPR024096">
    <property type="entry name" value="NO_sig/Golgi_transp_ligand-bd"/>
</dbReference>
<keyword evidence="9 20" id="KW-0158">Chromosome</keyword>
<dbReference type="GO" id="GO:0006888">
    <property type="term" value="P:endoplasmic reticulum to Golgi vesicle-mediated transport"/>
    <property type="evidence" value="ECO:0007669"/>
    <property type="project" value="TreeGrafter"/>
</dbReference>
<evidence type="ECO:0000256" key="15">
    <source>
        <dbReference type="ARBA" id="ARBA00023034"/>
    </source>
</evidence>
<keyword evidence="8" id="KW-0813">Transport</keyword>
<comment type="function">
    <text evidence="20">Core component of nucleosome. Nucleosomes wrap and compact DNA into chromatin, limiting DNA accessibility to the cellular machineries which require DNA as a template. Histones thereby play a central role in transcription regulation, DNA repair, DNA replication and chromosomal stability. DNA accessibility is regulated via a complex set of post-translational modifications of histones, also called histone code, and nucleosome remodeling.</text>
</comment>
<comment type="similarity">
    <text evidence="6 20">Belongs to the histone H4 family.</text>
</comment>
<keyword evidence="15" id="KW-0333">Golgi apparatus</keyword>
<evidence type="ECO:0000256" key="7">
    <source>
        <dbReference type="ARBA" id="ARBA00006700"/>
    </source>
</evidence>
<evidence type="ECO:0000256" key="16">
    <source>
        <dbReference type="ARBA" id="ARBA00023125"/>
    </source>
</evidence>
<evidence type="ECO:0000256" key="10">
    <source>
        <dbReference type="ARBA" id="ARBA00022730"/>
    </source>
</evidence>
<comment type="similarity">
    <text evidence="5">Belongs to the TRAPP small subunits family. BET3 subfamily.</text>
</comment>
<proteinExistence type="inferred from homology"/>
<dbReference type="InterPro" id="IPR007194">
    <property type="entry name" value="TRAPP_component"/>
</dbReference>
<dbReference type="GO" id="GO:0005840">
    <property type="term" value="C:ribosome"/>
    <property type="evidence" value="ECO:0007669"/>
    <property type="project" value="UniProtKB-KW"/>
</dbReference>
<dbReference type="EMBL" id="QOKY01000133">
    <property type="protein sequence ID" value="RMZ56971.1"/>
    <property type="molecule type" value="Genomic_DNA"/>
</dbReference>
<dbReference type="Gene3D" id="3.30.70.330">
    <property type="match status" value="1"/>
</dbReference>
<dbReference type="SUPFAM" id="SSF47113">
    <property type="entry name" value="Histone-fold"/>
    <property type="match status" value="1"/>
</dbReference>
<feature type="region of interest" description="Disordered" evidence="21">
    <location>
        <begin position="864"/>
        <end position="893"/>
    </location>
</feature>
<name>A0A3M7L2J6_AUXPR</name>
<organism evidence="23 24">
    <name type="scientific">Auxenochlorella protothecoides</name>
    <name type="common">Green microalga</name>
    <name type="synonym">Chlorella protothecoides</name>
    <dbReference type="NCBI Taxonomy" id="3075"/>
    <lineage>
        <taxon>Eukaryota</taxon>
        <taxon>Viridiplantae</taxon>
        <taxon>Chlorophyta</taxon>
        <taxon>core chlorophytes</taxon>
        <taxon>Trebouxiophyceae</taxon>
        <taxon>Chlorellales</taxon>
        <taxon>Chlorellaceae</taxon>
        <taxon>Auxenochlorella</taxon>
    </lineage>
</organism>
<dbReference type="GO" id="GO:0046982">
    <property type="term" value="F:protein heterodimerization activity"/>
    <property type="evidence" value="ECO:0007669"/>
    <property type="project" value="InterPro"/>
</dbReference>
<dbReference type="InterPro" id="IPR016696">
    <property type="entry name" value="TRAPP-I_su5"/>
</dbReference>
<evidence type="ECO:0000256" key="3">
    <source>
        <dbReference type="ARBA" id="ARBA00004286"/>
    </source>
</evidence>
<evidence type="ECO:0000256" key="17">
    <source>
        <dbReference type="ARBA" id="ARBA00023242"/>
    </source>
</evidence>
<dbReference type="NCBIfam" id="NF011118">
    <property type="entry name" value="PRK14548.1"/>
    <property type="match status" value="1"/>
</dbReference>
<comment type="similarity">
    <text evidence="7">Belongs to the universal ribosomal protein uL23 family.</text>
</comment>
<dbReference type="GO" id="GO:0003677">
    <property type="term" value="F:DNA binding"/>
    <property type="evidence" value="ECO:0007669"/>
    <property type="project" value="UniProtKB-KW"/>
</dbReference>
<evidence type="ECO:0000313" key="23">
    <source>
        <dbReference type="EMBL" id="RMZ56971.1"/>
    </source>
</evidence>
<dbReference type="Gene3D" id="1.10.20.10">
    <property type="entry name" value="Histone, subunit A"/>
    <property type="match status" value="1"/>
</dbReference>
<protein>
    <recommendedName>
        <fullName evidence="20">Histone H4</fullName>
    </recommendedName>
</protein>
<evidence type="ECO:0000256" key="13">
    <source>
        <dbReference type="ARBA" id="ARBA00022892"/>
    </source>
</evidence>
<keyword evidence="18 20" id="KW-0544">Nucleosome core</keyword>
<evidence type="ECO:0000256" key="2">
    <source>
        <dbReference type="ARBA" id="ARBA00004240"/>
    </source>
</evidence>
<dbReference type="GO" id="GO:0000786">
    <property type="term" value="C:nucleosome"/>
    <property type="evidence" value="ECO:0007669"/>
    <property type="project" value="UniProtKB-KW"/>
</dbReference>
<dbReference type="InterPro" id="IPR005633">
    <property type="entry name" value="Ribosomal_uL23_N"/>
</dbReference>
<dbReference type="GO" id="GO:0009644">
    <property type="term" value="P:response to high light intensity"/>
    <property type="evidence" value="ECO:0007669"/>
    <property type="project" value="UniProtKB-ARBA"/>
</dbReference>
<evidence type="ECO:0000256" key="1">
    <source>
        <dbReference type="ARBA" id="ARBA00004123"/>
    </source>
</evidence>
<dbReference type="HAMAP" id="MF_01369_A">
    <property type="entry name" value="Ribosomal_uL23_A"/>
    <property type="match status" value="1"/>
</dbReference>
<comment type="subunit">
    <text evidence="20">The nucleosome is a histone octamer containing two molecules each of H2A, H2B, H3 and H4 assembled in one H3-H4 heterotetramer and two H2A-H2B heterodimers. The octamer wraps approximately 147 bp of DNA.</text>
</comment>
<dbReference type="FunFam" id="3.30.1380.20:FF:000002">
    <property type="entry name" value="Trafficking protein particle complex subunit"/>
    <property type="match status" value="1"/>
</dbReference>
<dbReference type="CDD" id="cd22912">
    <property type="entry name" value="HFD_H4"/>
    <property type="match status" value="1"/>
</dbReference>
<evidence type="ECO:0000256" key="21">
    <source>
        <dbReference type="SAM" id="MobiDB-lite"/>
    </source>
</evidence>
<evidence type="ECO:0000313" key="24">
    <source>
        <dbReference type="Proteomes" id="UP000279271"/>
    </source>
</evidence>
<dbReference type="SUPFAM" id="SSF54189">
    <property type="entry name" value="Ribosomal proteins S24e, L23 and L15e"/>
    <property type="match status" value="1"/>
</dbReference>
<dbReference type="Pfam" id="PF04051">
    <property type="entry name" value="TRAPP"/>
    <property type="match status" value="1"/>
</dbReference>